<reference evidence="1" key="1">
    <citation type="journal article" date="2020" name="Nature">
        <title>Giant virus diversity and host interactions through global metagenomics.</title>
        <authorList>
            <person name="Schulz F."/>
            <person name="Roux S."/>
            <person name="Paez-Espino D."/>
            <person name="Jungbluth S."/>
            <person name="Walsh D.A."/>
            <person name="Denef V.J."/>
            <person name="McMahon K.D."/>
            <person name="Konstantinidis K.T."/>
            <person name="Eloe-Fadrosh E.A."/>
            <person name="Kyrpides N.C."/>
            <person name="Woyke T."/>
        </authorList>
    </citation>
    <scope>NUCLEOTIDE SEQUENCE</scope>
    <source>
        <strain evidence="1">GVMAG-M-3300021473-15</strain>
    </source>
</reference>
<protein>
    <submittedName>
        <fullName evidence="1">Uncharacterized protein</fullName>
    </submittedName>
</protein>
<sequence length="63" mass="7814">MNLPYSCIVHIYEYSADHRDMFHIVMKEMKLYFKQQNKCVCAMLDAECHRCFVKRIKPYFFWL</sequence>
<dbReference type="AlphaFoldDB" id="A0A6C0CPM4"/>
<accession>A0A6C0CPM4</accession>
<organism evidence="1">
    <name type="scientific">viral metagenome</name>
    <dbReference type="NCBI Taxonomy" id="1070528"/>
    <lineage>
        <taxon>unclassified sequences</taxon>
        <taxon>metagenomes</taxon>
        <taxon>organismal metagenomes</taxon>
    </lineage>
</organism>
<proteinExistence type="predicted"/>
<name>A0A6C0CPM4_9ZZZZ</name>
<evidence type="ECO:0000313" key="1">
    <source>
        <dbReference type="EMBL" id="QHT06786.1"/>
    </source>
</evidence>
<dbReference type="EMBL" id="MN739475">
    <property type="protein sequence ID" value="QHT06786.1"/>
    <property type="molecule type" value="Genomic_DNA"/>
</dbReference>